<dbReference type="STRING" id="488538.SAR116_1838"/>
<protein>
    <recommendedName>
        <fullName evidence="3">DUF484 family protein</fullName>
    </recommendedName>
</protein>
<keyword evidence="2" id="KW-1185">Reference proteome</keyword>
<dbReference type="eggNOG" id="COG3159">
    <property type="taxonomic scope" value="Bacteria"/>
</dbReference>
<dbReference type="Pfam" id="PF04340">
    <property type="entry name" value="DUF484"/>
    <property type="match status" value="1"/>
</dbReference>
<dbReference type="InterPro" id="IPR029016">
    <property type="entry name" value="GAF-like_dom_sf"/>
</dbReference>
<evidence type="ECO:0000313" key="1">
    <source>
        <dbReference type="EMBL" id="ADE40081.1"/>
    </source>
</evidence>
<sequence length="231" mass="25256">MPSDSSGYQPTAEDVLRFLSENPDFLDKHASALKADAGDPDRVNIVDLTPAIAARARKEAQRLSKANESLLHVASENMVNWQRLHHATLALLASTDIAGMCEAITQEFPTIFDLRFCRLFIERESVLQFARQSDIVVMPAKVINDALEGQSLFLGHPSEAAKSGLKLSAPSVAIIRLPDQLAEPMSRCVLALGGKTETSFQPNLGTDLLILLAEMLAVTMAARLEYEINRS</sequence>
<dbReference type="Gene3D" id="3.30.450.40">
    <property type="match status" value="1"/>
</dbReference>
<proteinExistence type="predicted"/>
<dbReference type="PANTHER" id="PTHR38765">
    <property type="entry name" value="DUF484 DOMAIN-CONTAINING PROTEIN"/>
    <property type="match status" value="1"/>
</dbReference>
<dbReference type="OrthoDB" id="7200179at2"/>
<evidence type="ECO:0000313" key="2">
    <source>
        <dbReference type="Proteomes" id="UP000007460"/>
    </source>
</evidence>
<dbReference type="Proteomes" id="UP000007460">
    <property type="component" value="Chromosome"/>
</dbReference>
<accession>D5BMN8</accession>
<dbReference type="AlphaFoldDB" id="D5BMN8"/>
<reference evidence="1 2" key="1">
    <citation type="journal article" date="2010" name="J. Bacteriol.">
        <title>Complete genome sequence of "Candidatus Puniceispirillum marinum" IMCC1322, a representative of the SAR116 clade in the Alphaproteobacteria.</title>
        <authorList>
            <person name="Oh H.M."/>
            <person name="Kwon K.K."/>
            <person name="Kang I."/>
            <person name="Kang S.G."/>
            <person name="Lee J.H."/>
            <person name="Kim S.J."/>
            <person name="Cho J.C."/>
        </authorList>
    </citation>
    <scope>NUCLEOTIDE SEQUENCE [LARGE SCALE GENOMIC DNA]</scope>
    <source>
        <strain evidence="1 2">IMCC1322</strain>
    </source>
</reference>
<name>D5BMN8_PUNMI</name>
<dbReference type="EMBL" id="CP001751">
    <property type="protein sequence ID" value="ADE40081.1"/>
    <property type="molecule type" value="Genomic_DNA"/>
</dbReference>
<dbReference type="RefSeq" id="WP_013046708.1">
    <property type="nucleotide sequence ID" value="NC_014010.1"/>
</dbReference>
<dbReference type="PANTHER" id="PTHR38765:SF1">
    <property type="entry name" value="DUF484 DOMAIN-CONTAINING PROTEIN"/>
    <property type="match status" value="1"/>
</dbReference>
<dbReference type="HOGENOM" id="CLU_1198978_0_0_5"/>
<evidence type="ECO:0008006" key="3">
    <source>
        <dbReference type="Google" id="ProtNLM"/>
    </source>
</evidence>
<dbReference type="InterPro" id="IPR007435">
    <property type="entry name" value="DUF484"/>
</dbReference>
<organism evidence="1 2">
    <name type="scientific">Puniceispirillum marinum (strain IMCC1322)</name>
    <dbReference type="NCBI Taxonomy" id="488538"/>
    <lineage>
        <taxon>Bacteria</taxon>
        <taxon>Pseudomonadati</taxon>
        <taxon>Pseudomonadota</taxon>
        <taxon>Alphaproteobacteria</taxon>
        <taxon>Candidatus Puniceispirillales</taxon>
        <taxon>Candidatus Puniceispirillaceae</taxon>
        <taxon>Candidatus Puniceispirillum</taxon>
    </lineage>
</organism>
<dbReference type="KEGG" id="apb:SAR116_1838"/>
<gene>
    <name evidence="1" type="ordered locus">SAR116_1838</name>
</gene>